<dbReference type="EMBL" id="MU971347">
    <property type="protein sequence ID" value="KAK9239282.1"/>
    <property type="molecule type" value="Genomic_DNA"/>
</dbReference>
<sequence length="272" mass="31101">METDAERRARDGDYYNPSPDNSGTSYQTQQFEDEDQEVLALKGQIKHINKDTERIARNATALANEAYASGTRTLRMLGEQDDMLTHTGFALTQTERHTIATDENLKEIRIANRPLLAPSMRNPFSRAPQRKERAMKTLAHNDRITMESNYYAKNVINNAIEETTPYQERGGTGTSVGSVYEAEREKGKDQLTEQSPYLFEADEEDLDTERSISSRLDELSTASKKLNLVAKTINTTLEQQNQRLEFVSNQTDRVHSTLYLQSVQMRDIRSRR</sequence>
<organism evidence="1 2">
    <name type="scientific">Lipomyces kononenkoae</name>
    <name type="common">Yeast</name>
    <dbReference type="NCBI Taxonomy" id="34357"/>
    <lineage>
        <taxon>Eukaryota</taxon>
        <taxon>Fungi</taxon>
        <taxon>Dikarya</taxon>
        <taxon>Ascomycota</taxon>
        <taxon>Saccharomycotina</taxon>
        <taxon>Lipomycetes</taxon>
        <taxon>Lipomycetales</taxon>
        <taxon>Lipomycetaceae</taxon>
        <taxon>Lipomyces</taxon>
    </lineage>
</organism>
<proteinExistence type="predicted"/>
<accession>A0ACC3T5U2</accession>
<evidence type="ECO:0000313" key="1">
    <source>
        <dbReference type="EMBL" id="KAK9239282.1"/>
    </source>
</evidence>
<protein>
    <submittedName>
        <fullName evidence="1">Uncharacterized protein</fullName>
    </submittedName>
</protein>
<name>A0ACC3T5U2_LIPKO</name>
<keyword evidence="2" id="KW-1185">Reference proteome</keyword>
<reference evidence="2" key="1">
    <citation type="journal article" date="2024" name="Front. Bioeng. Biotechnol.">
        <title>Genome-scale model development and genomic sequencing of the oleaginous clade Lipomyces.</title>
        <authorList>
            <person name="Czajka J.J."/>
            <person name="Han Y."/>
            <person name="Kim J."/>
            <person name="Mondo S.J."/>
            <person name="Hofstad B.A."/>
            <person name="Robles A."/>
            <person name="Haridas S."/>
            <person name="Riley R."/>
            <person name="LaButti K."/>
            <person name="Pangilinan J."/>
            <person name="Andreopoulos W."/>
            <person name="Lipzen A."/>
            <person name="Yan J."/>
            <person name="Wang M."/>
            <person name="Ng V."/>
            <person name="Grigoriev I.V."/>
            <person name="Spatafora J.W."/>
            <person name="Magnuson J.K."/>
            <person name="Baker S.E."/>
            <person name="Pomraning K.R."/>
        </authorList>
    </citation>
    <scope>NUCLEOTIDE SEQUENCE [LARGE SCALE GENOMIC DNA]</scope>
    <source>
        <strain evidence="2">CBS 7786</strain>
    </source>
</reference>
<gene>
    <name evidence="1" type="ORF">V1525DRAFT_339483</name>
</gene>
<evidence type="ECO:0000313" key="2">
    <source>
        <dbReference type="Proteomes" id="UP001433508"/>
    </source>
</evidence>
<comment type="caution">
    <text evidence="1">The sequence shown here is derived from an EMBL/GenBank/DDBJ whole genome shotgun (WGS) entry which is preliminary data.</text>
</comment>
<dbReference type="Proteomes" id="UP001433508">
    <property type="component" value="Unassembled WGS sequence"/>
</dbReference>